<dbReference type="SUPFAM" id="SSF47203">
    <property type="entry name" value="Acyl-CoA dehydrogenase C-terminal domain-like"/>
    <property type="match status" value="1"/>
</dbReference>
<keyword evidence="5 6" id="KW-0560">Oxidoreductase</keyword>
<dbReference type="Proteomes" id="UP000199233">
    <property type="component" value="Unassembled WGS sequence"/>
</dbReference>
<dbReference type="FunFam" id="2.40.110.10:FF:000011">
    <property type="entry name" value="Acyl-CoA dehydrogenase FadE34"/>
    <property type="match status" value="1"/>
</dbReference>
<evidence type="ECO:0000256" key="2">
    <source>
        <dbReference type="ARBA" id="ARBA00009347"/>
    </source>
</evidence>
<evidence type="ECO:0000259" key="9">
    <source>
        <dbReference type="Pfam" id="PF02771"/>
    </source>
</evidence>
<dbReference type="InterPro" id="IPR052161">
    <property type="entry name" value="Mycobact_Acyl-CoA_DH"/>
</dbReference>
<dbReference type="InterPro" id="IPR037069">
    <property type="entry name" value="AcylCoA_DH/ox_N_sf"/>
</dbReference>
<dbReference type="OrthoDB" id="5716984at2"/>
<comment type="similarity">
    <text evidence="2 6">Belongs to the acyl-CoA dehydrogenase family.</text>
</comment>
<dbReference type="Gene3D" id="2.40.110.10">
    <property type="entry name" value="Butyryl-CoA Dehydrogenase, subunit A, domain 2"/>
    <property type="match status" value="1"/>
</dbReference>
<dbReference type="Pfam" id="PF00441">
    <property type="entry name" value="Acyl-CoA_dh_1"/>
    <property type="match status" value="1"/>
</dbReference>
<accession>A0A1H9G0B0</accession>
<keyword evidence="4 6" id="KW-0274">FAD</keyword>
<protein>
    <submittedName>
        <fullName evidence="10">Acyl-CoA dehydrogenase</fullName>
    </submittedName>
</protein>
<evidence type="ECO:0000313" key="10">
    <source>
        <dbReference type="EMBL" id="SEQ43576.1"/>
    </source>
</evidence>
<sequence>MKPDNTADALRMEVRSWLHEHLPRQWRKAMTGCDQEAFVRAQREWFYKLAAAGYATPHWPQGWPGGGRPLAEQKIIYEEVARADAPRLILYFVSLYHAACTILEWGTQEQKQLYLPRILKGEVWCQGFSEPNAGSDLASLKTRAERKGDRYVINGQKTWSTMAQYADRCLLLARSGKSDPPQGGLSYFLLDLRSKGVSVRPIAQITGDDEFAEIFFDDVEIPVENRIGADGEGWAVAQSTLSSERGLTLVELTQRMRYALPRIVATMREQGLIDDGARRRELGELIPKVHAACALADRYLLKRISGEEAPGDASVVKLYYSRVLREFVSLGMRCGGLSAQFQEDFTRGGGQETGNWPVDFMNSYNWSIAGGSDEVQRNIISERLLRMPREPRNWQLSGERS</sequence>
<comment type="cofactor">
    <cofactor evidence="1 6">
        <name>FAD</name>
        <dbReference type="ChEBI" id="CHEBI:57692"/>
    </cofactor>
</comment>
<dbReference type="EMBL" id="FOFS01000006">
    <property type="protein sequence ID" value="SEQ43576.1"/>
    <property type="molecule type" value="Genomic_DNA"/>
</dbReference>
<feature type="domain" description="Acyl-CoA dehydrogenase/oxidase C-terminal" evidence="7">
    <location>
        <begin position="231"/>
        <end position="385"/>
    </location>
</feature>
<feature type="domain" description="Acyl-CoA oxidase/dehydrogenase middle" evidence="8">
    <location>
        <begin position="125"/>
        <end position="219"/>
    </location>
</feature>
<evidence type="ECO:0000259" key="8">
    <source>
        <dbReference type="Pfam" id="PF02770"/>
    </source>
</evidence>
<dbReference type="Pfam" id="PF02771">
    <property type="entry name" value="Acyl-CoA_dh_N"/>
    <property type="match status" value="1"/>
</dbReference>
<gene>
    <name evidence="10" type="ORF">SAMN04488038_106171</name>
</gene>
<dbReference type="InterPro" id="IPR006091">
    <property type="entry name" value="Acyl-CoA_Oxase/DH_mid-dom"/>
</dbReference>
<dbReference type="InterPro" id="IPR009075">
    <property type="entry name" value="AcylCo_DH/oxidase_C"/>
</dbReference>
<keyword evidence="11" id="KW-1185">Reference proteome</keyword>
<dbReference type="AlphaFoldDB" id="A0A1H9G0B0"/>
<reference evidence="11" key="1">
    <citation type="submission" date="2016-10" db="EMBL/GenBank/DDBJ databases">
        <authorList>
            <person name="Varghese N."/>
            <person name="Submissions S."/>
        </authorList>
    </citation>
    <scope>NUCLEOTIDE SEQUENCE [LARGE SCALE GENOMIC DNA]</scope>
    <source>
        <strain evidence="11">DSM 25927</strain>
    </source>
</reference>
<keyword evidence="3 6" id="KW-0285">Flavoprotein</keyword>
<evidence type="ECO:0000256" key="3">
    <source>
        <dbReference type="ARBA" id="ARBA00022630"/>
    </source>
</evidence>
<dbReference type="InterPro" id="IPR009100">
    <property type="entry name" value="AcylCoA_DH/oxidase_NM_dom_sf"/>
</dbReference>
<name>A0A1H9G0B0_9GAMM</name>
<dbReference type="InterPro" id="IPR013786">
    <property type="entry name" value="AcylCoA_DH/ox_N"/>
</dbReference>
<dbReference type="SUPFAM" id="SSF56645">
    <property type="entry name" value="Acyl-CoA dehydrogenase NM domain-like"/>
    <property type="match status" value="1"/>
</dbReference>
<dbReference type="InterPro" id="IPR036250">
    <property type="entry name" value="AcylCo_DH-like_C"/>
</dbReference>
<organism evidence="10 11">
    <name type="scientific">Solimonas aquatica</name>
    <dbReference type="NCBI Taxonomy" id="489703"/>
    <lineage>
        <taxon>Bacteria</taxon>
        <taxon>Pseudomonadati</taxon>
        <taxon>Pseudomonadota</taxon>
        <taxon>Gammaproteobacteria</taxon>
        <taxon>Nevskiales</taxon>
        <taxon>Nevskiaceae</taxon>
        <taxon>Solimonas</taxon>
    </lineage>
</organism>
<dbReference type="PANTHER" id="PTHR43292:SF3">
    <property type="entry name" value="ACYL-COA DEHYDROGENASE FADE29"/>
    <property type="match status" value="1"/>
</dbReference>
<dbReference type="Gene3D" id="1.20.140.10">
    <property type="entry name" value="Butyryl-CoA Dehydrogenase, subunit A, domain 3"/>
    <property type="match status" value="1"/>
</dbReference>
<dbReference type="GO" id="GO:0050660">
    <property type="term" value="F:flavin adenine dinucleotide binding"/>
    <property type="evidence" value="ECO:0007669"/>
    <property type="project" value="InterPro"/>
</dbReference>
<evidence type="ECO:0000259" key="7">
    <source>
        <dbReference type="Pfam" id="PF00441"/>
    </source>
</evidence>
<dbReference type="Gene3D" id="1.10.540.10">
    <property type="entry name" value="Acyl-CoA dehydrogenase/oxidase, N-terminal domain"/>
    <property type="match status" value="1"/>
</dbReference>
<dbReference type="InterPro" id="IPR046373">
    <property type="entry name" value="Acyl-CoA_Oxase/DH_mid-dom_sf"/>
</dbReference>
<evidence type="ECO:0000313" key="11">
    <source>
        <dbReference type="Proteomes" id="UP000199233"/>
    </source>
</evidence>
<evidence type="ECO:0000256" key="6">
    <source>
        <dbReference type="RuleBase" id="RU362125"/>
    </source>
</evidence>
<evidence type="ECO:0000256" key="4">
    <source>
        <dbReference type="ARBA" id="ARBA00022827"/>
    </source>
</evidence>
<dbReference type="PANTHER" id="PTHR43292">
    <property type="entry name" value="ACYL-COA DEHYDROGENASE"/>
    <property type="match status" value="1"/>
</dbReference>
<proteinExistence type="inferred from homology"/>
<dbReference type="Pfam" id="PF02770">
    <property type="entry name" value="Acyl-CoA_dh_M"/>
    <property type="match status" value="1"/>
</dbReference>
<dbReference type="RefSeq" id="WP_093285005.1">
    <property type="nucleotide sequence ID" value="NZ_FOFS01000006.1"/>
</dbReference>
<dbReference type="GO" id="GO:0016627">
    <property type="term" value="F:oxidoreductase activity, acting on the CH-CH group of donors"/>
    <property type="evidence" value="ECO:0007669"/>
    <property type="project" value="InterPro"/>
</dbReference>
<feature type="domain" description="Acyl-CoA dehydrogenase/oxidase N-terminal" evidence="9">
    <location>
        <begin position="7"/>
        <end position="122"/>
    </location>
</feature>
<dbReference type="GO" id="GO:0005886">
    <property type="term" value="C:plasma membrane"/>
    <property type="evidence" value="ECO:0007669"/>
    <property type="project" value="TreeGrafter"/>
</dbReference>
<evidence type="ECO:0000256" key="1">
    <source>
        <dbReference type="ARBA" id="ARBA00001974"/>
    </source>
</evidence>
<dbReference type="STRING" id="489703.SAMN04488038_106171"/>
<evidence type="ECO:0000256" key="5">
    <source>
        <dbReference type="ARBA" id="ARBA00023002"/>
    </source>
</evidence>